<evidence type="ECO:0000256" key="7">
    <source>
        <dbReference type="ARBA" id="ARBA00023136"/>
    </source>
</evidence>
<dbReference type="PROSITE" id="PS50893">
    <property type="entry name" value="ABC_TRANSPORTER_2"/>
    <property type="match status" value="1"/>
</dbReference>
<dbReference type="InterPro" id="IPR003593">
    <property type="entry name" value="AAA+_ATPase"/>
</dbReference>
<reference evidence="9 10" key="1">
    <citation type="submission" date="2018-06" db="EMBL/GenBank/DDBJ databases">
        <authorList>
            <consortium name="Pathogen Informatics"/>
            <person name="Doyle S."/>
        </authorList>
    </citation>
    <scope>NUCLEOTIDE SEQUENCE [LARGE SCALE GENOMIC DNA]</scope>
    <source>
        <strain evidence="9 10">NCTC13149</strain>
    </source>
</reference>
<gene>
    <name evidence="9" type="primary">gsiA_1</name>
    <name evidence="9" type="ORF">NCTC13149_00416</name>
</gene>
<dbReference type="EC" id="3.6.3.-" evidence="9"/>
<keyword evidence="6 9" id="KW-0067">ATP-binding</keyword>
<keyword evidence="4" id="KW-1003">Cell membrane</keyword>
<dbReference type="Pfam" id="PF08352">
    <property type="entry name" value="oligo_HPY"/>
    <property type="match status" value="1"/>
</dbReference>
<evidence type="ECO:0000256" key="6">
    <source>
        <dbReference type="ARBA" id="ARBA00022840"/>
    </source>
</evidence>
<dbReference type="Pfam" id="PF00005">
    <property type="entry name" value="ABC_tran"/>
    <property type="match status" value="1"/>
</dbReference>
<dbReference type="Proteomes" id="UP000255517">
    <property type="component" value="Unassembled WGS sequence"/>
</dbReference>
<dbReference type="Gene3D" id="3.40.50.300">
    <property type="entry name" value="P-loop containing nucleotide triphosphate hydrolases"/>
    <property type="match status" value="1"/>
</dbReference>
<dbReference type="RefSeq" id="WP_019035257.1">
    <property type="nucleotide sequence ID" value="NZ_UGSZ01000001.1"/>
</dbReference>
<dbReference type="PANTHER" id="PTHR43297">
    <property type="entry name" value="OLIGOPEPTIDE TRANSPORT ATP-BINDING PROTEIN APPD"/>
    <property type="match status" value="1"/>
</dbReference>
<evidence type="ECO:0000313" key="10">
    <source>
        <dbReference type="Proteomes" id="UP000255517"/>
    </source>
</evidence>
<comment type="similarity">
    <text evidence="2">Belongs to the ABC transporter superfamily.</text>
</comment>
<evidence type="ECO:0000256" key="3">
    <source>
        <dbReference type="ARBA" id="ARBA00022448"/>
    </source>
</evidence>
<keyword evidence="3" id="KW-0813">Transport</keyword>
<dbReference type="EMBL" id="UGSZ01000001">
    <property type="protein sequence ID" value="SUB56644.1"/>
    <property type="molecule type" value="Genomic_DNA"/>
</dbReference>
<dbReference type="InterPro" id="IPR013563">
    <property type="entry name" value="Oligopep_ABC_C"/>
</dbReference>
<dbReference type="PROSITE" id="PS00211">
    <property type="entry name" value="ABC_TRANSPORTER_1"/>
    <property type="match status" value="1"/>
</dbReference>
<name>A0A379C325_9FIRM</name>
<evidence type="ECO:0000259" key="8">
    <source>
        <dbReference type="PROSITE" id="PS50893"/>
    </source>
</evidence>
<evidence type="ECO:0000313" key="9">
    <source>
        <dbReference type="EMBL" id="SUB56644.1"/>
    </source>
</evidence>
<accession>A0A379C325</accession>
<dbReference type="InterPro" id="IPR003439">
    <property type="entry name" value="ABC_transporter-like_ATP-bd"/>
</dbReference>
<dbReference type="AlphaFoldDB" id="A0A379C325"/>
<dbReference type="GO" id="GO:0005886">
    <property type="term" value="C:plasma membrane"/>
    <property type="evidence" value="ECO:0007669"/>
    <property type="project" value="UniProtKB-SubCell"/>
</dbReference>
<feature type="domain" description="ABC transporter" evidence="8">
    <location>
        <begin position="7"/>
        <end position="256"/>
    </location>
</feature>
<dbReference type="OrthoDB" id="9806285at2"/>
<dbReference type="GO" id="GO:0016887">
    <property type="term" value="F:ATP hydrolysis activity"/>
    <property type="evidence" value="ECO:0007669"/>
    <property type="project" value="InterPro"/>
</dbReference>
<proteinExistence type="inferred from homology"/>
<dbReference type="STRING" id="1122949.GCA_000378725_01640"/>
<evidence type="ECO:0000256" key="1">
    <source>
        <dbReference type="ARBA" id="ARBA00004202"/>
    </source>
</evidence>
<dbReference type="GO" id="GO:0015833">
    <property type="term" value="P:peptide transport"/>
    <property type="evidence" value="ECO:0007669"/>
    <property type="project" value="InterPro"/>
</dbReference>
<dbReference type="InterPro" id="IPR050388">
    <property type="entry name" value="ABC_Ni/Peptide_Import"/>
</dbReference>
<sequence length="320" mass="36336">MKEILNIKNLKIYFASSKGPIKSLNGVDLTLKEGQTLGLVGESGCGKSLTSLAIMGLLDKKSLDSLEGEIIFSGENLLEKSEKQIEKIRGKDISMIFQEPMTSLNPVLKIGYQVSEIYRAHSNISRKEAKEKSIEMLEKVELNNAKLIYNSYPHELSGGMRQRVMIAMALAPNPKILIADEPTTALDVTIQKEILELMKKLKKYYKTSLIFISHDLSLVAEIADVVNVMYQGLIVEEAPVKEIFKNPLHPYTKGLMRARPLISDTRKRLFSIKGSLQDPRNLNENCYFCNRCQYVMDICKRKIPIQKDFNGHKVRCFLYE</sequence>
<protein>
    <submittedName>
        <fullName evidence="9">Glutathione import ATP-binding protein GsiA</fullName>
        <ecNumber evidence="9">3.6.3.-</ecNumber>
    </submittedName>
</protein>
<organism evidence="9 10">
    <name type="scientific">Peptoniphilus lacrimalis</name>
    <dbReference type="NCBI Taxonomy" id="33031"/>
    <lineage>
        <taxon>Bacteria</taxon>
        <taxon>Bacillati</taxon>
        <taxon>Bacillota</taxon>
        <taxon>Tissierellia</taxon>
        <taxon>Tissierellales</taxon>
        <taxon>Peptoniphilaceae</taxon>
        <taxon>Peptoniphilus</taxon>
    </lineage>
</organism>
<dbReference type="GO" id="GO:0005524">
    <property type="term" value="F:ATP binding"/>
    <property type="evidence" value="ECO:0007669"/>
    <property type="project" value="UniProtKB-KW"/>
</dbReference>
<keyword evidence="9" id="KW-0378">Hydrolase</keyword>
<evidence type="ECO:0000256" key="4">
    <source>
        <dbReference type="ARBA" id="ARBA00022475"/>
    </source>
</evidence>
<dbReference type="PANTHER" id="PTHR43297:SF2">
    <property type="entry name" value="DIPEPTIDE TRANSPORT ATP-BINDING PROTEIN DPPD"/>
    <property type="match status" value="1"/>
</dbReference>
<keyword evidence="7" id="KW-0472">Membrane</keyword>
<keyword evidence="5" id="KW-0547">Nucleotide-binding</keyword>
<dbReference type="SUPFAM" id="SSF52540">
    <property type="entry name" value="P-loop containing nucleoside triphosphate hydrolases"/>
    <property type="match status" value="1"/>
</dbReference>
<dbReference type="InterPro" id="IPR027417">
    <property type="entry name" value="P-loop_NTPase"/>
</dbReference>
<dbReference type="InterPro" id="IPR017871">
    <property type="entry name" value="ABC_transporter-like_CS"/>
</dbReference>
<comment type="subcellular location">
    <subcellularLocation>
        <location evidence="1">Cell membrane</location>
        <topology evidence="1">Peripheral membrane protein</topology>
    </subcellularLocation>
</comment>
<dbReference type="CDD" id="cd03257">
    <property type="entry name" value="ABC_NikE_OppD_transporters"/>
    <property type="match status" value="1"/>
</dbReference>
<evidence type="ECO:0000256" key="2">
    <source>
        <dbReference type="ARBA" id="ARBA00005417"/>
    </source>
</evidence>
<dbReference type="FunFam" id="3.40.50.300:FF:000016">
    <property type="entry name" value="Oligopeptide ABC transporter ATP-binding component"/>
    <property type="match status" value="1"/>
</dbReference>
<dbReference type="SMART" id="SM00382">
    <property type="entry name" value="AAA"/>
    <property type="match status" value="1"/>
</dbReference>
<dbReference type="NCBIfam" id="TIGR01727">
    <property type="entry name" value="oligo_HPY"/>
    <property type="match status" value="1"/>
</dbReference>
<evidence type="ECO:0000256" key="5">
    <source>
        <dbReference type="ARBA" id="ARBA00022741"/>
    </source>
</evidence>